<feature type="region of interest" description="Disordered" evidence="1">
    <location>
        <begin position="722"/>
        <end position="784"/>
    </location>
</feature>
<feature type="compositionally biased region" description="Low complexity" evidence="1">
    <location>
        <begin position="736"/>
        <end position="752"/>
    </location>
</feature>
<keyword evidence="2" id="KW-0472">Membrane</keyword>
<gene>
    <name evidence="4" type="ORF">HT576_02215</name>
</gene>
<feature type="compositionally biased region" description="Basic and acidic residues" evidence="1">
    <location>
        <begin position="98"/>
        <end position="117"/>
    </location>
</feature>
<evidence type="ECO:0000256" key="1">
    <source>
        <dbReference type="SAM" id="MobiDB-lite"/>
    </source>
</evidence>
<evidence type="ECO:0000256" key="2">
    <source>
        <dbReference type="SAM" id="Phobius"/>
    </source>
</evidence>
<name>A0A8J8GL96_9EURY</name>
<keyword evidence="2" id="KW-1133">Transmembrane helix</keyword>
<comment type="caution">
    <text evidence="4">The sequence shown here is derived from an EMBL/GenBank/DDBJ whole genome shotgun (WGS) entry which is preliminary data.</text>
</comment>
<evidence type="ECO:0000313" key="4">
    <source>
        <dbReference type="EMBL" id="NUB89852.1"/>
    </source>
</evidence>
<feature type="region of interest" description="Disordered" evidence="1">
    <location>
        <begin position="96"/>
        <end position="123"/>
    </location>
</feature>
<evidence type="ECO:0000259" key="3">
    <source>
        <dbReference type="Pfam" id="PF13559"/>
    </source>
</evidence>
<dbReference type="Proteomes" id="UP000728647">
    <property type="component" value="Unassembled WGS sequence"/>
</dbReference>
<feature type="compositionally biased region" description="Acidic residues" evidence="1">
    <location>
        <begin position="724"/>
        <end position="735"/>
    </location>
</feature>
<dbReference type="EMBL" id="JABURA010000001">
    <property type="protein sequence ID" value="NUB89852.1"/>
    <property type="molecule type" value="Genomic_DNA"/>
</dbReference>
<feature type="transmembrane region" description="Helical" evidence="2">
    <location>
        <begin position="409"/>
        <end position="429"/>
    </location>
</feature>
<feature type="compositionally biased region" description="Polar residues" evidence="1">
    <location>
        <begin position="763"/>
        <end position="772"/>
    </location>
</feature>
<proteinExistence type="predicted"/>
<dbReference type="Pfam" id="PF13559">
    <property type="entry name" value="DUF4129"/>
    <property type="match status" value="1"/>
</dbReference>
<accession>A0A8J8GL96</accession>
<sequence>MPDPPDEPTDDGPDYRQLSVVALAALAIVLAAFLAPAGSGITSPDADVDPDADPDTNPNVDPGSAPAEPEGDGPDSIPDLDINWDGLLEWTEFDWLENGDRDAEPDDSVDRGIERGDGPSTSACAIWLDREPTPGSEVTARVQYEGEPVAGADVWYDDDYVGKTDEQGRVTGTVPYVENLNVRIESDEYPACSGTAETASATASATALLGAGPGTSPSPLPTDSTANAPALASAQEVDEVDNGSVEYEVEGEVEIAVRGQPNPGESVTVEASIEGVPMADASVTIDGEEVGETNADGLAVIDVPDDGTESFELGVARGDFAGTTTVDVRLLEVALSPEGLAPIPGSPGVLEATVDDEPVADAEVRVGGERIGTTDDDGRLALALPVDPTTAITVSTADRTETVSLAGQYGSVAVVLGVAVVGLTVVAARTHGRRGAAGVLGATGATLVVLAVEAFYGRAAGTLALLTLGALALGVTSVRSGRTILDARPSPGDAADDALEWIVNRLLGLVARLERVVDWLRARLAAARAWASSLPRSGRALAAAFGGWLAALPARGLAIGRRRLETLRRVPSTAVIGVLAAGPAVAAGYVVDGPRGAAVVAAALGVAALLYRGRGEDEPEKFEDDGDGDEFVERTGAAPDTAPETDERLTFRELWRAFARRVAPRRWRHYTPGEVQRAARQQGYPDRPVDELTTLFREVEYGRRPLSSGVRDRADTAYAALLETESDDGGDDADTEGGAAETDNAGTTTSAADGGGTDETNNADDLNGSTVDDATDRDPGGERP</sequence>
<feature type="transmembrane region" description="Helical" evidence="2">
    <location>
        <begin position="15"/>
        <end position="35"/>
    </location>
</feature>
<feature type="compositionally biased region" description="Basic and acidic residues" evidence="1">
    <location>
        <begin position="774"/>
        <end position="784"/>
    </location>
</feature>
<feature type="transmembrane region" description="Helical" evidence="2">
    <location>
        <begin position="435"/>
        <end position="456"/>
    </location>
</feature>
<reference evidence="4" key="1">
    <citation type="submission" date="2020-06" db="EMBL/GenBank/DDBJ databases">
        <title>Haloterrigena sp. nov., an extremely halophilic archaeon isolated from a saline sediment.</title>
        <authorList>
            <person name="Liu B.-B."/>
        </authorList>
    </citation>
    <scope>NUCLEOTIDE SEQUENCE</scope>
    <source>
        <strain evidence="4">SYSU A121-1</strain>
    </source>
</reference>
<organism evidence="4 5">
    <name type="scientific">Haloterrigena gelatinilytica</name>
    <dbReference type="NCBI Taxonomy" id="2741724"/>
    <lineage>
        <taxon>Archaea</taxon>
        <taxon>Methanobacteriati</taxon>
        <taxon>Methanobacteriota</taxon>
        <taxon>Stenosarchaea group</taxon>
        <taxon>Halobacteria</taxon>
        <taxon>Halobacteriales</taxon>
        <taxon>Natrialbaceae</taxon>
        <taxon>Haloterrigena</taxon>
    </lineage>
</organism>
<dbReference type="RefSeq" id="WP_174701151.1">
    <property type="nucleotide sequence ID" value="NZ_JABURA010000001.1"/>
</dbReference>
<dbReference type="AlphaFoldDB" id="A0A8J8GL96"/>
<keyword evidence="2" id="KW-0812">Transmembrane</keyword>
<dbReference type="InterPro" id="IPR025403">
    <property type="entry name" value="TgpA-like_C"/>
</dbReference>
<evidence type="ECO:0000313" key="5">
    <source>
        <dbReference type="Proteomes" id="UP000728647"/>
    </source>
</evidence>
<feature type="region of interest" description="Disordered" evidence="1">
    <location>
        <begin position="38"/>
        <end position="82"/>
    </location>
</feature>
<feature type="domain" description="Protein-glutamine gamma-glutamyltransferase-like C-terminal" evidence="3">
    <location>
        <begin position="651"/>
        <end position="718"/>
    </location>
</feature>
<protein>
    <submittedName>
        <fullName evidence="4">DUF4129 domain-containing protein</fullName>
    </submittedName>
</protein>